<evidence type="ECO:0000256" key="2">
    <source>
        <dbReference type="SAM" id="Phobius"/>
    </source>
</evidence>
<evidence type="ECO:0008006" key="4">
    <source>
        <dbReference type="Google" id="ProtNLM"/>
    </source>
</evidence>
<evidence type="ECO:0000256" key="1">
    <source>
        <dbReference type="SAM" id="MobiDB-lite"/>
    </source>
</evidence>
<dbReference type="InterPro" id="IPR039633">
    <property type="entry name" value="PAP"/>
</dbReference>
<protein>
    <recommendedName>
        <fullName evidence="4">Plastid lipid-associated protein/fibrillin conserved domain-containing protein</fullName>
    </recommendedName>
</protein>
<gene>
    <name evidence="3" type="ORF">g.56976</name>
</gene>
<keyword evidence="2" id="KW-0812">Transmembrane</keyword>
<dbReference type="AlphaFoldDB" id="A0A1D2A4Y2"/>
<dbReference type="PANTHER" id="PTHR31906">
    <property type="entry name" value="PLASTID-LIPID-ASSOCIATED PROTEIN 4, CHLOROPLASTIC-RELATED"/>
    <property type="match status" value="1"/>
</dbReference>
<feature type="compositionally biased region" description="Polar residues" evidence="1">
    <location>
        <begin position="141"/>
        <end position="150"/>
    </location>
</feature>
<reference evidence="3" key="1">
    <citation type="submission" date="2015-08" db="EMBL/GenBank/DDBJ databases">
        <authorList>
            <person name="Babu N.S."/>
            <person name="Beckwith C.J."/>
            <person name="Beseler K.G."/>
            <person name="Brison A."/>
            <person name="Carone J.V."/>
            <person name="Caskin T.P."/>
            <person name="Diamond M."/>
            <person name="Durham M.E."/>
            <person name="Foxe J.M."/>
            <person name="Go M."/>
            <person name="Henderson B.A."/>
            <person name="Jones I.B."/>
            <person name="McGettigan J.A."/>
            <person name="Micheletti S.J."/>
            <person name="Nasrallah M.E."/>
            <person name="Ortiz D."/>
            <person name="Piller C.R."/>
            <person name="Privatt S.R."/>
            <person name="Schneider S.L."/>
            <person name="Sharp S."/>
            <person name="Smith T.C."/>
            <person name="Stanton J.D."/>
            <person name="Ullery H.E."/>
            <person name="Wilson R.J."/>
            <person name="Serrano M.G."/>
            <person name="Buck G."/>
            <person name="Lee V."/>
            <person name="Wang Y."/>
            <person name="Carvalho R."/>
            <person name="Voegtly L."/>
            <person name="Shi R."/>
            <person name="Duckworth R."/>
            <person name="Johnson A."/>
            <person name="Loviza R."/>
            <person name="Walstead R."/>
            <person name="Shah Z."/>
            <person name="Kiflezghi M."/>
            <person name="Wade K."/>
            <person name="Ball S.L."/>
            <person name="Bradley K.W."/>
            <person name="Asai D.J."/>
            <person name="Bowman C.A."/>
            <person name="Russell D.A."/>
            <person name="Pope W.H."/>
            <person name="Jacobs-Sera D."/>
            <person name="Hendrix R.W."/>
            <person name="Hatfull G.F."/>
        </authorList>
    </citation>
    <scope>NUCLEOTIDE SEQUENCE</scope>
</reference>
<feature type="transmembrane region" description="Helical" evidence="2">
    <location>
        <begin position="364"/>
        <end position="382"/>
    </location>
</feature>
<keyword evidence="2" id="KW-1133">Transmembrane helix</keyword>
<proteinExistence type="predicted"/>
<keyword evidence="2" id="KW-0472">Membrane</keyword>
<name>A0A1D2A4Y2_AUXPR</name>
<evidence type="ECO:0000313" key="3">
    <source>
        <dbReference type="EMBL" id="JAT74269.1"/>
    </source>
</evidence>
<accession>A0A1D2A4Y2</accession>
<dbReference type="EMBL" id="GDKF01004353">
    <property type="protein sequence ID" value="JAT74269.1"/>
    <property type="molecule type" value="Transcribed_RNA"/>
</dbReference>
<feature type="transmembrane region" description="Helical" evidence="2">
    <location>
        <begin position="388"/>
        <end position="409"/>
    </location>
</feature>
<feature type="region of interest" description="Disordered" evidence="1">
    <location>
        <begin position="112"/>
        <end position="153"/>
    </location>
</feature>
<feature type="non-terminal residue" evidence="3">
    <location>
        <position position="1"/>
    </location>
</feature>
<organism evidence="3">
    <name type="scientific">Auxenochlorella protothecoides</name>
    <name type="common">Green microalga</name>
    <name type="synonym">Chlorella protothecoides</name>
    <dbReference type="NCBI Taxonomy" id="3075"/>
    <lineage>
        <taxon>Eukaryota</taxon>
        <taxon>Viridiplantae</taxon>
        <taxon>Chlorophyta</taxon>
        <taxon>core chlorophytes</taxon>
        <taxon>Trebouxiophyceae</taxon>
        <taxon>Chlorellales</taxon>
        <taxon>Chlorellaceae</taxon>
        <taxon>Auxenochlorella</taxon>
    </lineage>
</organism>
<sequence>LLSLLCAREIAPQTVRAGPLDERAACCCASGEYLQISSPHDFACRHLLSRFTGPRCVNTLRLIPPAPHYQDLRIACAPEAMSTAVSMHSVASARVSPCRSCLRARPAVGRALTLPSPRMYPSRSQPHRVSPRRVQQERVEQTSSNDTSPHPDTLVDTLLQDIQSTDAGDSVSPPQRARIDDTIRHLARIGDGQDPRPLRNPDLFGNFAVAYVSPGTAQPGAAAGGRFRSTLGKALFPTRGLFQSVLSPDIVVNKVCFALLGLIPGSVVLRGKLQPIPNFATGSEETLDTVKVSFEPPVLSLGEAIHIRVGPPSTVSLQTVYVDRRVRLGLGSRGSLFVFTRGGAADAQAMEAAGLHRTGKLSTALLFAALLTAVGGGAALAARATTPVWARAAGGALALLAAALASVVWRGGILEDATWENGRRVEAA</sequence>